<dbReference type="EMBL" id="GBXM01025830">
    <property type="protein sequence ID" value="JAH82747.1"/>
    <property type="molecule type" value="Transcribed_RNA"/>
</dbReference>
<accession>A0A0E9VXF2</accession>
<reference evidence="1" key="1">
    <citation type="submission" date="2014-11" db="EMBL/GenBank/DDBJ databases">
        <authorList>
            <person name="Amaro Gonzalez C."/>
        </authorList>
    </citation>
    <scope>NUCLEOTIDE SEQUENCE</scope>
</reference>
<sequence>MKRKANQNAIWKTTFFNQLNCEGTISMFSMFKNGKIIANNISVYEN</sequence>
<dbReference type="AlphaFoldDB" id="A0A0E9VXF2"/>
<name>A0A0E9VXF2_ANGAN</name>
<protein>
    <submittedName>
        <fullName evidence="1">Uncharacterized protein</fullName>
    </submittedName>
</protein>
<organism evidence="1">
    <name type="scientific">Anguilla anguilla</name>
    <name type="common">European freshwater eel</name>
    <name type="synonym">Muraena anguilla</name>
    <dbReference type="NCBI Taxonomy" id="7936"/>
    <lineage>
        <taxon>Eukaryota</taxon>
        <taxon>Metazoa</taxon>
        <taxon>Chordata</taxon>
        <taxon>Craniata</taxon>
        <taxon>Vertebrata</taxon>
        <taxon>Euteleostomi</taxon>
        <taxon>Actinopterygii</taxon>
        <taxon>Neopterygii</taxon>
        <taxon>Teleostei</taxon>
        <taxon>Anguilliformes</taxon>
        <taxon>Anguillidae</taxon>
        <taxon>Anguilla</taxon>
    </lineage>
</organism>
<evidence type="ECO:0000313" key="1">
    <source>
        <dbReference type="EMBL" id="JAH82747.1"/>
    </source>
</evidence>
<reference evidence="1" key="2">
    <citation type="journal article" date="2015" name="Fish Shellfish Immunol.">
        <title>Early steps in the European eel (Anguilla anguilla)-Vibrio vulnificus interaction in the gills: Role of the RtxA13 toxin.</title>
        <authorList>
            <person name="Callol A."/>
            <person name="Pajuelo D."/>
            <person name="Ebbesson L."/>
            <person name="Teles M."/>
            <person name="MacKenzie S."/>
            <person name="Amaro C."/>
        </authorList>
    </citation>
    <scope>NUCLEOTIDE SEQUENCE</scope>
</reference>
<proteinExistence type="predicted"/>